<dbReference type="AlphaFoldDB" id="A0A820LWQ7"/>
<dbReference type="Proteomes" id="UP000663836">
    <property type="component" value="Unassembled WGS sequence"/>
</dbReference>
<dbReference type="EMBL" id="CAJOBD010055084">
    <property type="protein sequence ID" value="CAF4364046.1"/>
    <property type="molecule type" value="Genomic_DNA"/>
</dbReference>
<reference evidence="1" key="1">
    <citation type="submission" date="2021-02" db="EMBL/GenBank/DDBJ databases">
        <authorList>
            <person name="Nowell W R."/>
        </authorList>
    </citation>
    <scope>NUCLEOTIDE SEQUENCE</scope>
</reference>
<accession>A0A820LWQ7</accession>
<evidence type="ECO:0000313" key="2">
    <source>
        <dbReference type="Proteomes" id="UP000663836"/>
    </source>
</evidence>
<proteinExistence type="predicted"/>
<comment type="caution">
    <text evidence="1">The sequence shown here is derived from an EMBL/GenBank/DDBJ whole genome shotgun (WGS) entry which is preliminary data.</text>
</comment>
<protein>
    <submittedName>
        <fullName evidence="1">Uncharacterized protein</fullName>
    </submittedName>
</protein>
<sequence>MEEKTRGKTFENLDALVDF</sequence>
<organism evidence="1 2">
    <name type="scientific">Rotaria sordida</name>
    <dbReference type="NCBI Taxonomy" id="392033"/>
    <lineage>
        <taxon>Eukaryota</taxon>
        <taxon>Metazoa</taxon>
        <taxon>Spiralia</taxon>
        <taxon>Gnathifera</taxon>
        <taxon>Rotifera</taxon>
        <taxon>Eurotatoria</taxon>
        <taxon>Bdelloidea</taxon>
        <taxon>Philodinida</taxon>
        <taxon>Philodinidae</taxon>
        <taxon>Rotaria</taxon>
    </lineage>
</organism>
<name>A0A820LWQ7_9BILA</name>
<feature type="non-terminal residue" evidence="1">
    <location>
        <position position="19"/>
    </location>
</feature>
<evidence type="ECO:0000313" key="1">
    <source>
        <dbReference type="EMBL" id="CAF4364046.1"/>
    </source>
</evidence>
<gene>
    <name evidence="1" type="ORF">JBS370_LOCUS42311</name>
</gene>